<protein>
    <submittedName>
        <fullName evidence="1">Uncharacterized protein</fullName>
    </submittedName>
</protein>
<accession>A0AAF0TN46</accession>
<reference evidence="1" key="1">
    <citation type="submission" date="2023-08" db="EMBL/GenBank/DDBJ databases">
        <title>A de novo genome assembly of Solanum verrucosum Schlechtendal, a Mexican diploid species geographically isolated from the other diploid A-genome species in potato relatives.</title>
        <authorList>
            <person name="Hosaka K."/>
        </authorList>
    </citation>
    <scope>NUCLEOTIDE SEQUENCE</scope>
    <source>
        <tissue evidence="1">Young leaves</tissue>
    </source>
</reference>
<dbReference type="AlphaFoldDB" id="A0AAF0TN46"/>
<proteinExistence type="predicted"/>
<dbReference type="EMBL" id="CP133614">
    <property type="protein sequence ID" value="WMV19330.1"/>
    <property type="molecule type" value="Genomic_DNA"/>
</dbReference>
<name>A0AAF0TN46_SOLVR</name>
<keyword evidence="2" id="KW-1185">Reference proteome</keyword>
<organism evidence="1 2">
    <name type="scientific">Solanum verrucosum</name>
    <dbReference type="NCBI Taxonomy" id="315347"/>
    <lineage>
        <taxon>Eukaryota</taxon>
        <taxon>Viridiplantae</taxon>
        <taxon>Streptophyta</taxon>
        <taxon>Embryophyta</taxon>
        <taxon>Tracheophyta</taxon>
        <taxon>Spermatophyta</taxon>
        <taxon>Magnoliopsida</taxon>
        <taxon>eudicotyledons</taxon>
        <taxon>Gunneridae</taxon>
        <taxon>Pentapetalae</taxon>
        <taxon>asterids</taxon>
        <taxon>lamiids</taxon>
        <taxon>Solanales</taxon>
        <taxon>Solanaceae</taxon>
        <taxon>Solanoideae</taxon>
        <taxon>Solaneae</taxon>
        <taxon>Solanum</taxon>
    </lineage>
</organism>
<evidence type="ECO:0000313" key="2">
    <source>
        <dbReference type="Proteomes" id="UP001234989"/>
    </source>
</evidence>
<dbReference type="Proteomes" id="UP001234989">
    <property type="component" value="Chromosome 3"/>
</dbReference>
<sequence>MTYCEEIHPVPPEDSWVVPLDIIEREISPPYVDPSKPERRRYKRCRGVGESFSTRKNKCSVYRDFDHKRTTCPNRNTP</sequence>
<gene>
    <name evidence="1" type="ORF">MTR67_012715</name>
</gene>
<evidence type="ECO:0000313" key="1">
    <source>
        <dbReference type="EMBL" id="WMV19330.1"/>
    </source>
</evidence>